<keyword evidence="1" id="KW-0732">Signal</keyword>
<proteinExistence type="predicted"/>
<reference evidence="2 3" key="1">
    <citation type="submission" date="2016-07" db="EMBL/GenBank/DDBJ databases">
        <title>Pervasive Adenine N6-methylation of Active Genes in Fungi.</title>
        <authorList>
            <consortium name="DOE Joint Genome Institute"/>
            <person name="Mondo S.J."/>
            <person name="Dannebaum R.O."/>
            <person name="Kuo R.C."/>
            <person name="Labutti K."/>
            <person name="Haridas S."/>
            <person name="Kuo A."/>
            <person name="Salamov A."/>
            <person name="Ahrendt S.R."/>
            <person name="Lipzen A."/>
            <person name="Sullivan W."/>
            <person name="Andreopoulos W.B."/>
            <person name="Clum A."/>
            <person name="Lindquist E."/>
            <person name="Daum C."/>
            <person name="Ramamoorthy G.K."/>
            <person name="Gryganskyi A."/>
            <person name="Culley D."/>
            <person name="Magnuson J.K."/>
            <person name="James T.Y."/>
            <person name="O'Malley M.A."/>
            <person name="Stajich J.E."/>
            <person name="Spatafora J.W."/>
            <person name="Visel A."/>
            <person name="Grigoriev I.V."/>
        </authorList>
    </citation>
    <scope>NUCLEOTIDE SEQUENCE [LARGE SCALE GENOMIC DNA]</scope>
    <source>
        <strain evidence="2 3">CBS 931.73</strain>
    </source>
</reference>
<accession>A0A1Y1YJ73</accession>
<keyword evidence="3" id="KW-1185">Reference proteome</keyword>
<organism evidence="2 3">
    <name type="scientific">Basidiobolus meristosporus CBS 931.73</name>
    <dbReference type="NCBI Taxonomy" id="1314790"/>
    <lineage>
        <taxon>Eukaryota</taxon>
        <taxon>Fungi</taxon>
        <taxon>Fungi incertae sedis</taxon>
        <taxon>Zoopagomycota</taxon>
        <taxon>Entomophthoromycotina</taxon>
        <taxon>Basidiobolomycetes</taxon>
        <taxon>Basidiobolales</taxon>
        <taxon>Basidiobolaceae</taxon>
        <taxon>Basidiobolus</taxon>
    </lineage>
</organism>
<dbReference type="Proteomes" id="UP000193498">
    <property type="component" value="Unassembled WGS sequence"/>
</dbReference>
<name>A0A1Y1YJ73_9FUNG</name>
<feature type="signal peptide" evidence="1">
    <location>
        <begin position="1"/>
        <end position="23"/>
    </location>
</feature>
<evidence type="ECO:0000256" key="1">
    <source>
        <dbReference type="SAM" id="SignalP"/>
    </source>
</evidence>
<dbReference type="AlphaFoldDB" id="A0A1Y1YJ73"/>
<protein>
    <submittedName>
        <fullName evidence="2">Uncharacterized protein</fullName>
    </submittedName>
</protein>
<sequence length="155" mass="16900">MRFLPSLPLLLVLLVALGGIASSHRLVRRDPGMSLDAKAPPTCGAGDMGEAESGVSAYGKISSEGEAFTRCCDQHLRCYCTCDGNISKQMCDETFRQCLQRGCIDKLDNKGHFEMRRCSTGWSWSGPGMVNSQVANSVEFSCERYDEVQATCCSP</sequence>
<dbReference type="OrthoDB" id="3935740at2759"/>
<comment type="caution">
    <text evidence="2">The sequence shown here is derived from an EMBL/GenBank/DDBJ whole genome shotgun (WGS) entry which is preliminary data.</text>
</comment>
<gene>
    <name evidence="2" type="ORF">K493DRAFT_313854</name>
</gene>
<evidence type="ECO:0000313" key="3">
    <source>
        <dbReference type="Proteomes" id="UP000193498"/>
    </source>
</evidence>
<dbReference type="EMBL" id="MCFE01000122">
    <property type="protein sequence ID" value="ORX97998.1"/>
    <property type="molecule type" value="Genomic_DNA"/>
</dbReference>
<feature type="chain" id="PRO_5012372616" evidence="1">
    <location>
        <begin position="24"/>
        <end position="155"/>
    </location>
</feature>
<evidence type="ECO:0000313" key="2">
    <source>
        <dbReference type="EMBL" id="ORX97998.1"/>
    </source>
</evidence>
<dbReference type="InParanoid" id="A0A1Y1YJ73"/>